<name>A0A7S2IBB4_9STRA</name>
<dbReference type="Gene3D" id="1.10.510.10">
    <property type="entry name" value="Transferase(Phosphotransferase) domain 1"/>
    <property type="match status" value="1"/>
</dbReference>
<feature type="domain" description="Protein kinase" evidence="1">
    <location>
        <begin position="235"/>
        <end position="519"/>
    </location>
</feature>
<dbReference type="PANTHER" id="PTHR24361">
    <property type="entry name" value="MITOGEN-ACTIVATED KINASE KINASE KINASE"/>
    <property type="match status" value="1"/>
</dbReference>
<dbReference type="SMART" id="SM00220">
    <property type="entry name" value="S_TKc"/>
    <property type="match status" value="1"/>
</dbReference>
<dbReference type="GO" id="GO:0005524">
    <property type="term" value="F:ATP binding"/>
    <property type="evidence" value="ECO:0007669"/>
    <property type="project" value="InterPro"/>
</dbReference>
<dbReference type="EMBL" id="HBGV01017518">
    <property type="protein sequence ID" value="CAD9513729.1"/>
    <property type="molecule type" value="Transcribed_RNA"/>
</dbReference>
<evidence type="ECO:0000313" key="2">
    <source>
        <dbReference type="EMBL" id="CAD9513729.1"/>
    </source>
</evidence>
<dbReference type="GO" id="GO:0005737">
    <property type="term" value="C:cytoplasm"/>
    <property type="evidence" value="ECO:0007669"/>
    <property type="project" value="TreeGrafter"/>
</dbReference>
<dbReference type="Pfam" id="PF00069">
    <property type="entry name" value="Pkinase"/>
    <property type="match status" value="1"/>
</dbReference>
<organism evidence="2">
    <name type="scientific">Helicotheca tamesis</name>
    <dbReference type="NCBI Taxonomy" id="374047"/>
    <lineage>
        <taxon>Eukaryota</taxon>
        <taxon>Sar</taxon>
        <taxon>Stramenopiles</taxon>
        <taxon>Ochrophyta</taxon>
        <taxon>Bacillariophyta</taxon>
        <taxon>Mediophyceae</taxon>
        <taxon>Lithodesmiophycidae</taxon>
        <taxon>Lithodesmiales</taxon>
        <taxon>Lithodesmiaceae</taxon>
        <taxon>Helicotheca</taxon>
    </lineage>
</organism>
<protein>
    <recommendedName>
        <fullName evidence="1">Protein kinase domain-containing protein</fullName>
    </recommendedName>
</protein>
<dbReference type="SUPFAM" id="SSF56112">
    <property type="entry name" value="Protein kinase-like (PK-like)"/>
    <property type="match status" value="1"/>
</dbReference>
<dbReference type="InterPro" id="IPR000719">
    <property type="entry name" value="Prot_kinase_dom"/>
</dbReference>
<reference evidence="2" key="1">
    <citation type="submission" date="2021-01" db="EMBL/GenBank/DDBJ databases">
        <authorList>
            <person name="Corre E."/>
            <person name="Pelletier E."/>
            <person name="Niang G."/>
            <person name="Scheremetjew M."/>
            <person name="Finn R."/>
            <person name="Kale V."/>
            <person name="Holt S."/>
            <person name="Cochrane G."/>
            <person name="Meng A."/>
            <person name="Brown T."/>
            <person name="Cohen L."/>
        </authorList>
    </citation>
    <scope>NUCLEOTIDE SEQUENCE</scope>
    <source>
        <strain evidence="2">CCMP826</strain>
    </source>
</reference>
<evidence type="ECO:0000259" key="1">
    <source>
        <dbReference type="PROSITE" id="PS50011"/>
    </source>
</evidence>
<gene>
    <name evidence="2" type="ORF">HTAM1171_LOCUS10812</name>
</gene>
<dbReference type="GO" id="GO:0004674">
    <property type="term" value="F:protein serine/threonine kinase activity"/>
    <property type="evidence" value="ECO:0007669"/>
    <property type="project" value="TreeGrafter"/>
</dbReference>
<dbReference type="PROSITE" id="PS50011">
    <property type="entry name" value="PROTEIN_KINASE_DOM"/>
    <property type="match status" value="1"/>
</dbReference>
<dbReference type="InterPro" id="IPR011009">
    <property type="entry name" value="Kinase-like_dom_sf"/>
</dbReference>
<sequence length="519" mass="59064">MTNFDNKLDSDCEHHCTLAVIRALTKPLLYPPPIDNDELKEALLSPWNICIPVDPDDFSTRSHWQDQKQTHMFNAMFNWDLHTHDPKEEKKSTTTTPTTSSLHPYLSFGSPTSPFFAPWGDVGNCLRHLLLNQIASHQTSKFISLTSHEMTLFIATASNFQESELRQEIGLKSTSLSYYLLRCHFDKQNKQLIFGYHSGAVQNANDSIDMDTESYYQQFQTFHKLHVISMTDDDWRLKTCLVLKNLARIINCLKDFAVPLIWQNSPKLSLVQLNDQKNNCSCCVQKVYETDNICSVFKASVTNMIQIYEALEKAKIPHTDRLVALETMQNGTRICKFAPIGRSYLPLNLKELLDALVCVCEALVAMHAIGIMHRDIRWANVFHAFSSDSHNTNSSEATFSQEWFLFDFEFAATAPQPAFAAHTLTPGNHAPEMVDTDDEHHSEKHDAAVDIWGLGYMIEHAFVDIPVSHSSDLQKLQMDTMQQDPKSRPTAVHCLDILRALQSRPSSTEKDTTEIHQAF</sequence>
<proteinExistence type="predicted"/>
<accession>A0A7S2IBB4</accession>
<dbReference type="InterPro" id="IPR053235">
    <property type="entry name" value="Ser_Thr_kinase"/>
</dbReference>
<dbReference type="AlphaFoldDB" id="A0A7S2IBB4"/>